<gene>
    <name evidence="2" type="ORF">SAMN02927903_02393</name>
</gene>
<evidence type="ECO:0000313" key="2">
    <source>
        <dbReference type="EMBL" id="SCY79509.1"/>
    </source>
</evidence>
<evidence type="ECO:0000313" key="3">
    <source>
        <dbReference type="Proteomes" id="UP000199354"/>
    </source>
</evidence>
<evidence type="ECO:0000256" key="1">
    <source>
        <dbReference type="SAM" id="SignalP"/>
    </source>
</evidence>
<dbReference type="EMBL" id="FMVF01000011">
    <property type="protein sequence ID" value="SCY79509.1"/>
    <property type="molecule type" value="Genomic_DNA"/>
</dbReference>
<feature type="signal peptide" evidence="1">
    <location>
        <begin position="1"/>
        <end position="17"/>
    </location>
</feature>
<protein>
    <submittedName>
        <fullName evidence="2">Uncharacterized protein</fullName>
    </submittedName>
</protein>
<dbReference type="AlphaFoldDB" id="A0A1G5IV60"/>
<accession>A0A1G5IV60</accession>
<name>A0A1G5IV60_9FLAO</name>
<reference evidence="2 3" key="1">
    <citation type="submission" date="2016-10" db="EMBL/GenBank/DDBJ databases">
        <authorList>
            <person name="de Groot N.N."/>
        </authorList>
    </citation>
    <scope>NUCLEOTIDE SEQUENCE [LARGE SCALE GENOMIC DNA]</scope>
    <source>
        <strain evidence="2 3">CGMCC 1.7031</strain>
    </source>
</reference>
<keyword evidence="1" id="KW-0732">Signal</keyword>
<feature type="chain" id="PRO_5011752163" evidence="1">
    <location>
        <begin position="18"/>
        <end position="163"/>
    </location>
</feature>
<sequence>MKKLMCMMLLGTAMGHAQQNVTTDATAPVAQTIQKKNKLLAAKDFKLAEGRMVVTELPCQINDGESDCRFLVSVVCQQKAFRELGLEKINQIILMANQKAKATLHREHSYTPSEIRLSYNPIIKDWSLTNSFSTKDQDGKVNNKLLTMDFDSSGKFKVMKSVF</sequence>
<dbReference type="RefSeq" id="WP_139149659.1">
    <property type="nucleotide sequence ID" value="NZ_FMVF01000011.1"/>
</dbReference>
<proteinExistence type="predicted"/>
<dbReference type="Proteomes" id="UP000199354">
    <property type="component" value="Unassembled WGS sequence"/>
</dbReference>
<keyword evidence="3" id="KW-1185">Reference proteome</keyword>
<organism evidence="2 3">
    <name type="scientific">Flavobacterium caeni</name>
    <dbReference type="NCBI Taxonomy" id="490189"/>
    <lineage>
        <taxon>Bacteria</taxon>
        <taxon>Pseudomonadati</taxon>
        <taxon>Bacteroidota</taxon>
        <taxon>Flavobacteriia</taxon>
        <taxon>Flavobacteriales</taxon>
        <taxon>Flavobacteriaceae</taxon>
        <taxon>Flavobacterium</taxon>
    </lineage>
</organism>